<evidence type="ECO:0000313" key="1">
    <source>
        <dbReference type="EMBL" id="PVH91908.1"/>
    </source>
</evidence>
<dbReference type="Proteomes" id="UP000244855">
    <property type="component" value="Unassembled WGS sequence"/>
</dbReference>
<dbReference type="OrthoDB" id="5056722at2759"/>
<keyword evidence="2" id="KW-1185">Reference proteome</keyword>
<protein>
    <submittedName>
        <fullName evidence="1">Uncharacterized protein</fullName>
    </submittedName>
</protein>
<sequence length="116" mass="13527">MEGSDEPAEETVLLEEVGQKISFVQAYVHRGRLLEGLCLYDYMSIVMLKRRREGVTVRGEVEFDSSWSFSKTWVQVLRRPGKHAIVCFDGYLGMNFDEDDDERYYRRYVMSAAQLA</sequence>
<evidence type="ECO:0000313" key="2">
    <source>
        <dbReference type="Proteomes" id="UP000244855"/>
    </source>
</evidence>
<dbReference type="STRING" id="97972.A0A2V1D1J6"/>
<reference evidence="1 2" key="1">
    <citation type="journal article" date="2018" name="Sci. Rep.">
        <title>Comparative genomics provides insights into the lifestyle and reveals functional heterogeneity of dark septate endophytic fungi.</title>
        <authorList>
            <person name="Knapp D.G."/>
            <person name="Nemeth J.B."/>
            <person name="Barry K."/>
            <person name="Hainaut M."/>
            <person name="Henrissat B."/>
            <person name="Johnson J."/>
            <person name="Kuo A."/>
            <person name="Lim J.H.P."/>
            <person name="Lipzen A."/>
            <person name="Nolan M."/>
            <person name="Ohm R.A."/>
            <person name="Tamas L."/>
            <person name="Grigoriev I.V."/>
            <person name="Spatafora J.W."/>
            <person name="Nagy L.G."/>
            <person name="Kovacs G.M."/>
        </authorList>
    </citation>
    <scope>NUCLEOTIDE SEQUENCE [LARGE SCALE GENOMIC DNA]</scope>
    <source>
        <strain evidence="1 2">DSE2036</strain>
    </source>
</reference>
<dbReference type="EMBL" id="KZ805756">
    <property type="protein sequence ID" value="PVH91908.1"/>
    <property type="molecule type" value="Genomic_DNA"/>
</dbReference>
<proteinExistence type="predicted"/>
<organism evidence="1 2">
    <name type="scientific">Periconia macrospinosa</name>
    <dbReference type="NCBI Taxonomy" id="97972"/>
    <lineage>
        <taxon>Eukaryota</taxon>
        <taxon>Fungi</taxon>
        <taxon>Dikarya</taxon>
        <taxon>Ascomycota</taxon>
        <taxon>Pezizomycotina</taxon>
        <taxon>Dothideomycetes</taxon>
        <taxon>Pleosporomycetidae</taxon>
        <taxon>Pleosporales</taxon>
        <taxon>Massarineae</taxon>
        <taxon>Periconiaceae</taxon>
        <taxon>Periconia</taxon>
    </lineage>
</organism>
<gene>
    <name evidence="1" type="ORF">DM02DRAFT_310095</name>
</gene>
<dbReference type="AlphaFoldDB" id="A0A2V1D1J6"/>
<accession>A0A2V1D1J6</accession>
<name>A0A2V1D1J6_9PLEO</name>